<dbReference type="RefSeq" id="WP_142017842.1">
    <property type="nucleotide sequence ID" value="NZ_VFPD01000001.1"/>
</dbReference>
<protein>
    <submittedName>
        <fullName evidence="1">Uncharacterized protein</fullName>
    </submittedName>
</protein>
<proteinExistence type="predicted"/>
<accession>A0A543EN46</accession>
<reference evidence="1 2" key="1">
    <citation type="submission" date="2019-06" db="EMBL/GenBank/DDBJ databases">
        <title>Sorghum-associated microbial communities from plants grown in Nebraska, USA.</title>
        <authorList>
            <person name="Schachtman D."/>
        </authorList>
    </citation>
    <scope>NUCLEOTIDE SEQUENCE [LARGE SCALE GENOMIC DNA]</scope>
    <source>
        <strain evidence="1 2">110</strain>
    </source>
</reference>
<dbReference type="AlphaFoldDB" id="A0A543EN46"/>
<comment type="caution">
    <text evidence="1">The sequence shown here is derived from an EMBL/GenBank/DDBJ whole genome shotgun (WGS) entry which is preliminary data.</text>
</comment>
<keyword evidence="2" id="KW-1185">Reference proteome</keyword>
<sequence length="178" mass="21020">MKQKRKVFVQHLYHEIEDEEKAEKYLDSSLSLIGLVVMYFNGLEKSLDSIICEIFTDRSDSTGLIVLHKMAYATKVDLFKRFSDDFHLGCAIKIEGYQKLIADLRETGRLRNLVVHADWENTDDDGYTYVNLKISSNGMEQEYIQFSEDSLKEIINLIITTRYELHEYWKKRTKELYK</sequence>
<name>A0A543EN46_9FLAO</name>
<organism evidence="1 2">
    <name type="scientific">Chryseobacterium aquifrigidense</name>
    <dbReference type="NCBI Taxonomy" id="558021"/>
    <lineage>
        <taxon>Bacteria</taxon>
        <taxon>Pseudomonadati</taxon>
        <taxon>Bacteroidota</taxon>
        <taxon>Flavobacteriia</taxon>
        <taxon>Flavobacteriales</taxon>
        <taxon>Weeksellaceae</taxon>
        <taxon>Chryseobacterium group</taxon>
        <taxon>Chryseobacterium</taxon>
    </lineage>
</organism>
<gene>
    <name evidence="1" type="ORF">FB551_2742</name>
</gene>
<dbReference type="EMBL" id="VFPD01000001">
    <property type="protein sequence ID" value="TQM23013.1"/>
    <property type="molecule type" value="Genomic_DNA"/>
</dbReference>
<dbReference type="Proteomes" id="UP000316437">
    <property type="component" value="Unassembled WGS sequence"/>
</dbReference>
<evidence type="ECO:0000313" key="2">
    <source>
        <dbReference type="Proteomes" id="UP000316437"/>
    </source>
</evidence>
<evidence type="ECO:0000313" key="1">
    <source>
        <dbReference type="EMBL" id="TQM23013.1"/>
    </source>
</evidence>